<evidence type="ECO:0000256" key="2">
    <source>
        <dbReference type="ARBA" id="ARBA00022448"/>
    </source>
</evidence>
<reference evidence="5 6" key="1">
    <citation type="submission" date="2019-01" db="EMBL/GenBank/DDBJ databases">
        <title>Chengkuizengella sp. nov., isolated from deep-sea sediment of East Pacific Ocean.</title>
        <authorList>
            <person name="Yang J."/>
            <person name="Lai Q."/>
            <person name="Shao Z."/>
        </authorList>
    </citation>
    <scope>NUCLEOTIDE SEQUENCE [LARGE SCALE GENOMIC DNA]</scope>
    <source>
        <strain evidence="5 6">YPA3-1-1</strain>
    </source>
</reference>
<dbReference type="EMBL" id="SIJB01000006">
    <property type="protein sequence ID" value="NBI27781.1"/>
    <property type="molecule type" value="Genomic_DNA"/>
</dbReference>
<sequence length="366" mass="41356">MLKNWIWISLSLILVMGLIVGCGARSQDANSEPEQEAQSESNSSSDDNNKATKAVEAEKIVIKFSHVVAEDTPKGKAANMFKELAEQYTEGRVEVEIFPNSQLYNDDDVLAAVQQNNVQIAAPSTSKVSKLFPEWTIFDFPFAFNDVASVQDAMESEEIGGKLFNMLSEQKLLGLAMWDNGFKQMTLDDHPLYMPDDFDGQQFRVMSSKVLEAQFESVSAVPTPMPFSEVYSALEQGVINGQENTLSNIYSKKFHEVQKYMTISNHGYLGYAVITNVEFWNGLPDDVREQLEKALNETTQWVRENGEKLNQENLEKIIADDMLKEIHYLTDDQKQAWVEAMNVVYDEFEEEVGADLINAVKALRDK</sequence>
<dbReference type="Pfam" id="PF03480">
    <property type="entry name" value="DctP"/>
    <property type="match status" value="1"/>
</dbReference>
<comment type="similarity">
    <text evidence="1">Belongs to the bacterial solute-binding protein 7 family.</text>
</comment>
<evidence type="ECO:0000313" key="6">
    <source>
        <dbReference type="Proteomes" id="UP000448943"/>
    </source>
</evidence>
<dbReference type="OrthoDB" id="9776801at2"/>
<dbReference type="GO" id="GO:0030288">
    <property type="term" value="C:outer membrane-bounded periplasmic space"/>
    <property type="evidence" value="ECO:0007669"/>
    <property type="project" value="InterPro"/>
</dbReference>
<dbReference type="NCBIfam" id="TIGR00787">
    <property type="entry name" value="dctP"/>
    <property type="match status" value="1"/>
</dbReference>
<dbReference type="GO" id="GO:0055085">
    <property type="term" value="P:transmembrane transport"/>
    <property type="evidence" value="ECO:0007669"/>
    <property type="project" value="InterPro"/>
</dbReference>
<dbReference type="CDD" id="cd13674">
    <property type="entry name" value="PBP2_TRAP_SBP_like_1"/>
    <property type="match status" value="1"/>
</dbReference>
<accession>A0A6N9PW81</accession>
<feature type="region of interest" description="Disordered" evidence="4">
    <location>
        <begin position="29"/>
        <end position="50"/>
    </location>
</feature>
<gene>
    <name evidence="5" type="ORF">ERL59_02240</name>
</gene>
<evidence type="ECO:0000256" key="4">
    <source>
        <dbReference type="SAM" id="MobiDB-lite"/>
    </source>
</evidence>
<dbReference type="Gene3D" id="3.40.190.170">
    <property type="entry name" value="Bacterial extracellular solute-binding protein, family 7"/>
    <property type="match status" value="1"/>
</dbReference>
<dbReference type="AlphaFoldDB" id="A0A6N9PW81"/>
<organism evidence="5 6">
    <name type="scientific">Chengkuizengella marina</name>
    <dbReference type="NCBI Taxonomy" id="2507566"/>
    <lineage>
        <taxon>Bacteria</taxon>
        <taxon>Bacillati</taxon>
        <taxon>Bacillota</taxon>
        <taxon>Bacilli</taxon>
        <taxon>Bacillales</taxon>
        <taxon>Paenibacillaceae</taxon>
        <taxon>Chengkuizengella</taxon>
    </lineage>
</organism>
<dbReference type="InterPro" id="IPR038404">
    <property type="entry name" value="TRAP_DctP_sf"/>
</dbReference>
<proteinExistence type="inferred from homology"/>
<protein>
    <submittedName>
        <fullName evidence="5">DctP family TRAP transporter solute-binding subunit</fullName>
    </submittedName>
</protein>
<dbReference type="PROSITE" id="PS51257">
    <property type="entry name" value="PROKAR_LIPOPROTEIN"/>
    <property type="match status" value="1"/>
</dbReference>
<evidence type="ECO:0000313" key="5">
    <source>
        <dbReference type="EMBL" id="NBI27781.1"/>
    </source>
</evidence>
<dbReference type="InterPro" id="IPR004682">
    <property type="entry name" value="TRAP_DctP"/>
</dbReference>
<keyword evidence="3" id="KW-0732">Signal</keyword>
<dbReference type="NCBIfam" id="NF037995">
    <property type="entry name" value="TRAP_S1"/>
    <property type="match status" value="1"/>
</dbReference>
<comment type="caution">
    <text evidence="5">The sequence shown here is derived from an EMBL/GenBank/DDBJ whole genome shotgun (WGS) entry which is preliminary data.</text>
</comment>
<dbReference type="PANTHER" id="PTHR33376:SF7">
    <property type="entry name" value="C4-DICARBOXYLATE-BINDING PROTEIN DCTB"/>
    <property type="match status" value="1"/>
</dbReference>
<dbReference type="RefSeq" id="WP_160644071.1">
    <property type="nucleotide sequence ID" value="NZ_SIJB01000006.1"/>
</dbReference>
<dbReference type="PIRSF" id="PIRSF006470">
    <property type="entry name" value="DctB"/>
    <property type="match status" value="1"/>
</dbReference>
<evidence type="ECO:0000256" key="1">
    <source>
        <dbReference type="ARBA" id="ARBA00009023"/>
    </source>
</evidence>
<name>A0A6N9PW81_9BACL</name>
<keyword evidence="2" id="KW-0813">Transport</keyword>
<dbReference type="Proteomes" id="UP000448943">
    <property type="component" value="Unassembled WGS sequence"/>
</dbReference>
<keyword evidence="6" id="KW-1185">Reference proteome</keyword>
<evidence type="ECO:0000256" key="3">
    <source>
        <dbReference type="ARBA" id="ARBA00022729"/>
    </source>
</evidence>
<dbReference type="InterPro" id="IPR018389">
    <property type="entry name" value="DctP_fam"/>
</dbReference>
<dbReference type="PANTHER" id="PTHR33376">
    <property type="match status" value="1"/>
</dbReference>